<organism evidence="12 13">
    <name type="scientific">Loigolactobacillus bifermentans DSM 20003</name>
    <dbReference type="NCBI Taxonomy" id="1423726"/>
    <lineage>
        <taxon>Bacteria</taxon>
        <taxon>Bacillati</taxon>
        <taxon>Bacillota</taxon>
        <taxon>Bacilli</taxon>
        <taxon>Lactobacillales</taxon>
        <taxon>Lactobacillaceae</taxon>
        <taxon>Loigolactobacillus</taxon>
    </lineage>
</organism>
<keyword evidence="13" id="KW-1185">Reference proteome</keyword>
<evidence type="ECO:0000256" key="6">
    <source>
        <dbReference type="ARBA" id="ARBA00024998"/>
    </source>
</evidence>
<dbReference type="AlphaFoldDB" id="A0A0R1GK53"/>
<dbReference type="InterPro" id="IPR009019">
    <property type="entry name" value="KH_sf_prok-type"/>
</dbReference>
<feature type="region of interest" description="Disordered" evidence="10">
    <location>
        <begin position="212"/>
        <end position="252"/>
    </location>
</feature>
<evidence type="ECO:0000256" key="1">
    <source>
        <dbReference type="ARBA" id="ARBA00010761"/>
    </source>
</evidence>
<feature type="domain" description="KH type-2" evidence="11">
    <location>
        <begin position="38"/>
        <end position="106"/>
    </location>
</feature>
<dbReference type="InterPro" id="IPR036419">
    <property type="entry name" value="Ribosomal_S3_C_sf"/>
</dbReference>
<dbReference type="Gene3D" id="3.30.300.20">
    <property type="match status" value="1"/>
</dbReference>
<comment type="caution">
    <text evidence="12">The sequence shown here is derived from an EMBL/GenBank/DDBJ whole genome shotgun (WGS) entry which is preliminary data.</text>
</comment>
<dbReference type="Pfam" id="PF07650">
    <property type="entry name" value="KH_2"/>
    <property type="match status" value="1"/>
</dbReference>
<dbReference type="InterPro" id="IPR015946">
    <property type="entry name" value="KH_dom-like_a/b"/>
</dbReference>
<dbReference type="PANTHER" id="PTHR11760">
    <property type="entry name" value="30S/40S RIBOSOMAL PROTEIN S3"/>
    <property type="match status" value="1"/>
</dbReference>
<comment type="subunit">
    <text evidence="8">Part of the 30S ribosomal subunit. Forms a tight complex with proteins S10 and S14.</text>
</comment>
<reference evidence="12 13" key="1">
    <citation type="journal article" date="2015" name="Genome Announc.">
        <title>Expanding the biotechnology potential of lactobacilli through comparative genomics of 213 strains and associated genera.</title>
        <authorList>
            <person name="Sun Z."/>
            <person name="Harris H.M."/>
            <person name="McCann A."/>
            <person name="Guo C."/>
            <person name="Argimon S."/>
            <person name="Zhang W."/>
            <person name="Yang X."/>
            <person name="Jeffery I.B."/>
            <person name="Cooney J.C."/>
            <person name="Kagawa T.F."/>
            <person name="Liu W."/>
            <person name="Song Y."/>
            <person name="Salvetti E."/>
            <person name="Wrobel A."/>
            <person name="Rasinkangas P."/>
            <person name="Parkhill J."/>
            <person name="Rea M.C."/>
            <person name="O'Sullivan O."/>
            <person name="Ritari J."/>
            <person name="Douillard F.P."/>
            <person name="Paul Ross R."/>
            <person name="Yang R."/>
            <person name="Briner A.E."/>
            <person name="Felis G.E."/>
            <person name="de Vos W.M."/>
            <person name="Barrangou R."/>
            <person name="Klaenhammer T.R."/>
            <person name="Caufield P.W."/>
            <person name="Cui Y."/>
            <person name="Zhang H."/>
            <person name="O'Toole P.W."/>
        </authorList>
    </citation>
    <scope>NUCLEOTIDE SEQUENCE [LARGE SCALE GENOMIC DNA]</scope>
    <source>
        <strain evidence="12 13">DSM 20003</strain>
    </source>
</reference>
<dbReference type="GO" id="GO:0003729">
    <property type="term" value="F:mRNA binding"/>
    <property type="evidence" value="ECO:0007669"/>
    <property type="project" value="UniProtKB-UniRule"/>
</dbReference>
<dbReference type="SMART" id="SM00322">
    <property type="entry name" value="KH"/>
    <property type="match status" value="1"/>
</dbReference>
<evidence type="ECO:0000256" key="2">
    <source>
        <dbReference type="ARBA" id="ARBA00022730"/>
    </source>
</evidence>
<proteinExistence type="inferred from homology"/>
<dbReference type="Pfam" id="PF00189">
    <property type="entry name" value="Ribosomal_S3_C"/>
    <property type="match status" value="1"/>
</dbReference>
<dbReference type="InterPro" id="IPR018280">
    <property type="entry name" value="Ribosomal_uS3_CS"/>
</dbReference>
<dbReference type="InterPro" id="IPR004087">
    <property type="entry name" value="KH_dom"/>
</dbReference>
<dbReference type="SUPFAM" id="SSF54821">
    <property type="entry name" value="Ribosomal protein S3 C-terminal domain"/>
    <property type="match status" value="1"/>
</dbReference>
<dbReference type="GO" id="GO:0019843">
    <property type="term" value="F:rRNA binding"/>
    <property type="evidence" value="ECO:0007669"/>
    <property type="project" value="UniProtKB-UniRule"/>
</dbReference>
<dbReference type="GO" id="GO:0022627">
    <property type="term" value="C:cytosolic small ribosomal subunit"/>
    <property type="evidence" value="ECO:0007669"/>
    <property type="project" value="TreeGrafter"/>
</dbReference>
<dbReference type="OrthoDB" id="9806396at2"/>
<evidence type="ECO:0000256" key="9">
    <source>
        <dbReference type="RuleBase" id="RU003624"/>
    </source>
</evidence>
<name>A0A0R1GK53_9LACO</name>
<dbReference type="SUPFAM" id="SSF54814">
    <property type="entry name" value="Prokaryotic type KH domain (KH-domain type II)"/>
    <property type="match status" value="1"/>
</dbReference>
<dbReference type="GO" id="GO:0006412">
    <property type="term" value="P:translation"/>
    <property type="evidence" value="ECO:0007669"/>
    <property type="project" value="UniProtKB-UniRule"/>
</dbReference>
<dbReference type="Gene3D" id="3.30.1140.32">
    <property type="entry name" value="Ribosomal protein S3, C-terminal domain"/>
    <property type="match status" value="1"/>
</dbReference>
<dbReference type="NCBIfam" id="TIGR01009">
    <property type="entry name" value="rpsC_bact"/>
    <property type="match status" value="1"/>
</dbReference>
<dbReference type="EMBL" id="AZDA01000133">
    <property type="protein sequence ID" value="KRK32851.1"/>
    <property type="molecule type" value="Genomic_DNA"/>
</dbReference>
<dbReference type="Proteomes" id="UP000051461">
    <property type="component" value="Unassembled WGS sequence"/>
</dbReference>
<evidence type="ECO:0000256" key="8">
    <source>
        <dbReference type="HAMAP-Rule" id="MF_01309"/>
    </source>
</evidence>
<dbReference type="STRING" id="1423726.FC07_GL001595"/>
<keyword evidence="3 8" id="KW-0694">RNA-binding</keyword>
<dbReference type="PROSITE" id="PS50084">
    <property type="entry name" value="KH_TYPE_1"/>
    <property type="match status" value="1"/>
</dbReference>
<keyword evidence="5 8" id="KW-0687">Ribonucleoprotein</keyword>
<dbReference type="InterPro" id="IPR057258">
    <property type="entry name" value="Ribosomal_uS3"/>
</dbReference>
<evidence type="ECO:0000313" key="12">
    <source>
        <dbReference type="EMBL" id="KRK32851.1"/>
    </source>
</evidence>
<comment type="similarity">
    <text evidence="1 8 9">Belongs to the universal ribosomal protein uS3 family.</text>
</comment>
<feature type="compositionally biased region" description="Low complexity" evidence="10">
    <location>
        <begin position="233"/>
        <end position="252"/>
    </location>
</feature>
<dbReference type="CDD" id="cd02412">
    <property type="entry name" value="KH-II_30S_S3"/>
    <property type="match status" value="1"/>
</dbReference>
<dbReference type="RefSeq" id="WP_057905634.1">
    <property type="nucleotide sequence ID" value="NZ_AZDA01000133.1"/>
</dbReference>
<dbReference type="InterPro" id="IPR001351">
    <property type="entry name" value="Ribosomal_uS3_C"/>
</dbReference>
<comment type="function">
    <text evidence="6 8">Binds the lower part of the 30S subunit head. Binds mRNA in the 70S ribosome, positioning it for translation.</text>
</comment>
<evidence type="ECO:0000256" key="7">
    <source>
        <dbReference type="ARBA" id="ARBA00035257"/>
    </source>
</evidence>
<evidence type="ECO:0000259" key="11">
    <source>
        <dbReference type="PROSITE" id="PS50823"/>
    </source>
</evidence>
<dbReference type="PANTHER" id="PTHR11760:SF19">
    <property type="entry name" value="SMALL RIBOSOMAL SUBUNIT PROTEIN US3C"/>
    <property type="match status" value="1"/>
</dbReference>
<protein>
    <recommendedName>
        <fullName evidence="7 8">Small ribosomal subunit protein uS3</fullName>
    </recommendedName>
</protein>
<dbReference type="InterPro" id="IPR005704">
    <property type="entry name" value="Ribosomal_uS3_bac-typ"/>
</dbReference>
<keyword evidence="2 8" id="KW-0699">rRNA-binding</keyword>
<evidence type="ECO:0000256" key="10">
    <source>
        <dbReference type="SAM" id="MobiDB-lite"/>
    </source>
</evidence>
<evidence type="ECO:0000256" key="3">
    <source>
        <dbReference type="ARBA" id="ARBA00022884"/>
    </source>
</evidence>
<dbReference type="FunFam" id="3.30.300.20:FF:000001">
    <property type="entry name" value="30S ribosomal protein S3"/>
    <property type="match status" value="1"/>
</dbReference>
<gene>
    <name evidence="8" type="primary">rpsC</name>
    <name evidence="12" type="ORF">FC07_GL001595</name>
</gene>
<evidence type="ECO:0000313" key="13">
    <source>
        <dbReference type="Proteomes" id="UP000051461"/>
    </source>
</evidence>
<dbReference type="PROSITE" id="PS50823">
    <property type="entry name" value="KH_TYPE_2"/>
    <property type="match status" value="1"/>
</dbReference>
<evidence type="ECO:0000256" key="4">
    <source>
        <dbReference type="ARBA" id="ARBA00022980"/>
    </source>
</evidence>
<keyword evidence="4 8" id="KW-0689">Ribosomal protein</keyword>
<dbReference type="InterPro" id="IPR004044">
    <property type="entry name" value="KH_dom_type_2"/>
</dbReference>
<dbReference type="PATRIC" id="fig|1423726.3.peg.1654"/>
<sequence length="252" mass="28035">MGQKINPLGLRVGISRDWDAKWYAEKDYGKLLNEDLKVRSFIAKRLADASVSRVEIERAANRVNVSIHTAKPGMVIGKGGAEVENLRKQLNTLTGKRVHINIVEIKQPDLDAHLVGESIAQQLEARVAFRRAMKQAIQRTMRAGAHGIKTMVSGRLNGADIARKEMYSDGTVPLHTLRADIDYSWDEATTTYGQLGVKTWIYRGDILAGQTHGDSIKDNAPSQNNRNNRRNNRGGNRNNGRNNRNQGTRGGN</sequence>
<accession>A0A0R1GK53</accession>
<dbReference type="PROSITE" id="PS00548">
    <property type="entry name" value="RIBOSOMAL_S3"/>
    <property type="match status" value="1"/>
</dbReference>
<dbReference type="GO" id="GO:0003735">
    <property type="term" value="F:structural constituent of ribosome"/>
    <property type="evidence" value="ECO:0007669"/>
    <property type="project" value="InterPro"/>
</dbReference>
<evidence type="ECO:0000256" key="5">
    <source>
        <dbReference type="ARBA" id="ARBA00023274"/>
    </source>
</evidence>
<dbReference type="HAMAP" id="MF_01309_B">
    <property type="entry name" value="Ribosomal_uS3_B"/>
    <property type="match status" value="1"/>
</dbReference>